<keyword evidence="5" id="KW-1185">Reference proteome</keyword>
<dbReference type="EMBL" id="LSSL01002791">
    <property type="protein sequence ID" value="OLY81091.1"/>
    <property type="molecule type" value="Genomic_DNA"/>
</dbReference>
<comment type="similarity">
    <text evidence="1">Belongs to the eukaryotic ribosomal protein eL6 family.</text>
</comment>
<evidence type="ECO:0000313" key="5">
    <source>
        <dbReference type="Proteomes" id="UP000187455"/>
    </source>
</evidence>
<keyword evidence="2 4" id="KW-0689">Ribosomal protein</keyword>
<dbReference type="Gene3D" id="2.30.30.30">
    <property type="match status" value="1"/>
</dbReference>
<dbReference type="OrthoDB" id="2436667at2759"/>
<keyword evidence="3" id="KW-0687">Ribonucleoprotein</keyword>
<dbReference type="FunFam" id="2.30.30.30:FF:000014">
    <property type="entry name" value="60S ribosomal protein L6"/>
    <property type="match status" value="1"/>
</dbReference>
<dbReference type="GO" id="GO:0003723">
    <property type="term" value="F:RNA binding"/>
    <property type="evidence" value="ECO:0007669"/>
    <property type="project" value="TreeGrafter"/>
</dbReference>
<dbReference type="GO" id="GO:0002181">
    <property type="term" value="P:cytoplasmic translation"/>
    <property type="evidence" value="ECO:0007669"/>
    <property type="project" value="TreeGrafter"/>
</dbReference>
<dbReference type="InterPro" id="IPR014722">
    <property type="entry name" value="Rib_uL2_dom2"/>
</dbReference>
<dbReference type="AlphaFoldDB" id="A0A1R0GW24"/>
<name>A0A1R0GW24_9FUNG</name>
<dbReference type="STRING" id="133383.A0A1R0GW24"/>
<accession>A0A1R0GW24</accession>
<evidence type="ECO:0000256" key="1">
    <source>
        <dbReference type="ARBA" id="ARBA00010592"/>
    </source>
</evidence>
<dbReference type="InterPro" id="IPR000915">
    <property type="entry name" value="60S_ribosomal_eL6"/>
</dbReference>
<dbReference type="GO" id="GO:0022625">
    <property type="term" value="C:cytosolic large ribosomal subunit"/>
    <property type="evidence" value="ECO:0007669"/>
    <property type="project" value="TreeGrafter"/>
</dbReference>
<dbReference type="GO" id="GO:0003735">
    <property type="term" value="F:structural constituent of ribosome"/>
    <property type="evidence" value="ECO:0007669"/>
    <property type="project" value="InterPro"/>
</dbReference>
<evidence type="ECO:0000313" key="4">
    <source>
        <dbReference type="EMBL" id="OLY81091.1"/>
    </source>
</evidence>
<dbReference type="Pfam" id="PF01159">
    <property type="entry name" value="Ribosomal_L6e"/>
    <property type="match status" value="1"/>
</dbReference>
<evidence type="ECO:0000256" key="2">
    <source>
        <dbReference type="ARBA" id="ARBA00022980"/>
    </source>
</evidence>
<dbReference type="SUPFAM" id="SSF50104">
    <property type="entry name" value="Translation proteins SH3-like domain"/>
    <property type="match status" value="1"/>
</dbReference>
<organism evidence="4 5">
    <name type="scientific">Smittium mucronatum</name>
    <dbReference type="NCBI Taxonomy" id="133383"/>
    <lineage>
        <taxon>Eukaryota</taxon>
        <taxon>Fungi</taxon>
        <taxon>Fungi incertae sedis</taxon>
        <taxon>Zoopagomycota</taxon>
        <taxon>Kickxellomycotina</taxon>
        <taxon>Harpellomycetes</taxon>
        <taxon>Harpellales</taxon>
        <taxon>Legeriomycetaceae</taxon>
        <taxon>Smittium</taxon>
    </lineage>
</organism>
<dbReference type="GO" id="GO:0000027">
    <property type="term" value="P:ribosomal large subunit assembly"/>
    <property type="evidence" value="ECO:0007669"/>
    <property type="project" value="TreeGrafter"/>
</dbReference>
<sequence>MAVNKEGAQLIPGVSRLSRSQRYAKRGLFLMKNKVAVPRKASDRKAAARDEKPTDVNVDLVKALTHKKSSLYPADTLRKPKVNHKSNRPAALKETISPGSVLILLAGRFRGKRVVFLKQLESGLLLVTGPYRVNGVPMRRVNQAYVIATSAKVDVSDVTIPENINDSYFSREQEPKLKGTEEEFFGENAVKKAVPSHKAADQKTIDNQIIPKIRSQNMLASYLRSSFSLSKGQAPHLMKF</sequence>
<gene>
    <name evidence="4" type="ORF">AYI68_g4807</name>
</gene>
<protein>
    <submittedName>
        <fullName evidence="4">60S ribosomal protein L6</fullName>
    </submittedName>
</protein>
<proteinExistence type="inferred from homology"/>
<dbReference type="InterPro" id="IPR041997">
    <property type="entry name" value="Ribosomal_eL6_KOW"/>
</dbReference>
<evidence type="ECO:0000256" key="3">
    <source>
        <dbReference type="ARBA" id="ARBA00023274"/>
    </source>
</evidence>
<dbReference type="PANTHER" id="PTHR10715:SF0">
    <property type="entry name" value="LARGE RIBOSOMAL SUBUNIT PROTEIN EL6"/>
    <property type="match status" value="1"/>
</dbReference>
<dbReference type="InterPro" id="IPR008991">
    <property type="entry name" value="Translation_prot_SH3-like_sf"/>
</dbReference>
<comment type="caution">
    <text evidence="4">The sequence shown here is derived from an EMBL/GenBank/DDBJ whole genome shotgun (WGS) entry which is preliminary data.</text>
</comment>
<dbReference type="Proteomes" id="UP000187455">
    <property type="component" value="Unassembled WGS sequence"/>
</dbReference>
<dbReference type="CDD" id="cd13156">
    <property type="entry name" value="KOW_RPL6"/>
    <property type="match status" value="1"/>
</dbReference>
<reference evidence="4 5" key="1">
    <citation type="journal article" date="2016" name="Mol. Biol. Evol.">
        <title>Genome-Wide Survey of Gut Fungi (Harpellales) Reveals the First Horizontally Transferred Ubiquitin Gene from a Mosquito Host.</title>
        <authorList>
            <person name="Wang Y."/>
            <person name="White M.M."/>
            <person name="Kvist S."/>
            <person name="Moncalvo J.M."/>
        </authorList>
    </citation>
    <scope>NUCLEOTIDE SEQUENCE [LARGE SCALE GENOMIC DNA]</scope>
    <source>
        <strain evidence="4 5">ALG-7-W6</strain>
    </source>
</reference>
<dbReference type="PANTHER" id="PTHR10715">
    <property type="entry name" value="60S RIBOSOMAL PROTEIN L6"/>
    <property type="match status" value="1"/>
</dbReference>